<dbReference type="Proteomes" id="UP001195941">
    <property type="component" value="Unassembled WGS sequence"/>
</dbReference>
<evidence type="ECO:0000256" key="1">
    <source>
        <dbReference type="ARBA" id="ARBA00004613"/>
    </source>
</evidence>
<dbReference type="InterPro" id="IPR011049">
    <property type="entry name" value="Serralysin-like_metalloprot_C"/>
</dbReference>
<dbReference type="RefSeq" id="WP_212699610.1">
    <property type="nucleotide sequence ID" value="NZ_JADMKU010000002.1"/>
</dbReference>
<name>A0ABS5HM93_9RHOB</name>
<evidence type="ECO:0000256" key="2">
    <source>
        <dbReference type="ARBA" id="ARBA00022525"/>
    </source>
</evidence>
<organism evidence="3 4">
    <name type="scientific">Thalassovita aquimarina</name>
    <dbReference type="NCBI Taxonomy" id="2785917"/>
    <lineage>
        <taxon>Bacteria</taxon>
        <taxon>Pseudomonadati</taxon>
        <taxon>Pseudomonadota</taxon>
        <taxon>Alphaproteobacteria</taxon>
        <taxon>Rhodobacterales</taxon>
        <taxon>Roseobacteraceae</taxon>
        <taxon>Thalassovita</taxon>
    </lineage>
</organism>
<evidence type="ECO:0000313" key="3">
    <source>
        <dbReference type="EMBL" id="MBR9650097.1"/>
    </source>
</evidence>
<comment type="subcellular location">
    <subcellularLocation>
        <location evidence="1">Secreted</location>
    </subcellularLocation>
</comment>
<protein>
    <submittedName>
        <fullName evidence="3">Uncharacterized protein</fullName>
    </submittedName>
</protein>
<keyword evidence="2" id="KW-0964">Secreted</keyword>
<dbReference type="PRINTS" id="PR00313">
    <property type="entry name" value="CABNDNGRPT"/>
</dbReference>
<dbReference type="SUPFAM" id="SSF55486">
    <property type="entry name" value="Metalloproteases ('zincins'), catalytic domain"/>
    <property type="match status" value="1"/>
</dbReference>
<dbReference type="Gene3D" id="2.150.10.10">
    <property type="entry name" value="Serralysin-like metalloprotease, C-terminal"/>
    <property type="match status" value="3"/>
</dbReference>
<gene>
    <name evidence="3" type="ORF">IT775_03035</name>
</gene>
<dbReference type="Gene3D" id="3.40.390.10">
    <property type="entry name" value="Collagenase (Catalytic Domain)"/>
    <property type="match status" value="1"/>
</dbReference>
<dbReference type="SUPFAM" id="SSF51120">
    <property type="entry name" value="beta-Roll"/>
    <property type="match status" value="3"/>
</dbReference>
<keyword evidence="4" id="KW-1185">Reference proteome</keyword>
<reference evidence="3 4" key="1">
    <citation type="journal article" date="2021" name="Arch. Microbiol.">
        <title>Thalassobius aquimarinus sp. nov., isolated from the Sea of Japan seashore.</title>
        <authorList>
            <person name="Kurilenko V.V."/>
            <person name="Romanenko L.A."/>
            <person name="Chernysheva N.Y."/>
            <person name="Velansky P.V."/>
            <person name="Tekutyeva L.A."/>
            <person name="Isaeva M.P."/>
            <person name="Mikhailov V.V."/>
        </authorList>
    </citation>
    <scope>NUCLEOTIDE SEQUENCE [LARGE SCALE GENOMIC DNA]</scope>
    <source>
        <strain evidence="3 4">KMM 8518</strain>
    </source>
</reference>
<proteinExistence type="predicted"/>
<comment type="caution">
    <text evidence="3">The sequence shown here is derived from an EMBL/GenBank/DDBJ whole genome shotgun (WGS) entry which is preliminary data.</text>
</comment>
<sequence>MFGIGSDTTAYPTPENSASGSLVGTGVSAELISADPLTAIDWGTKLPTTVVDVYFAPAGTYIDGVTDLGLAQGFTAYEKQQFFSVFEQIEKFTNLSFRETTSQTLAEFRLGSFELDDYGAIAFMIPPGDPFAGFLGVDPDYLSWYDIDSGYPLVSRGGFMYAILLEEIGHGLGLAHPHDDGGTSTVLEGVVASTGSYGVGDLNQGVYTMMGWTEGWPGGPYGDQYYDGTYTYVNDFGYEATPMALDIAVLQQKYGANLGWATGNDVYVLPASNGLGTFYECIWDAGGTDTLRYEGTSDAIIDLRAATLRSEAGGGGYVSYASGIRGGYTIAANVVIENATGGAGNDMLTGNAAANLLRGGDGNDSAYGGDQFDTIHGGDGNDTIDGGNGRDLVYLNQHDDLYLDNAQGGDLGRDTVFGGFGADTIQGGNGDDEFHGDWGDDLIHARLGNDLVYGGSQFDTIFGGDGNDTVDGGYGRDLVYLNQHDDLYLDNAQGGELGRDTVFGGYGADTIQGGNGDDEFHGEWGDDLIHARLGNDLVYGGSQFDTIFGGDGNDTVDGGYGRDLVYLNQHDDLYLDNAQGGELGRDTVFGGFGADTIQGGNGDDEFHGEWGDDVIYARLGNDSVFGGDNFDFIDAGDGNDMVDGGNGQDTIRLGLGDDVYVDTAQGGDLGRDTISGGAGADRFEYQAVISSDVIEDFETGLDRLQLTQSLWGGGLSAAQVVSSYASVTGDGVLFDFGGDQSILLSGLNSVAGLDGDILLV</sequence>
<dbReference type="PANTHER" id="PTHR38340:SF1">
    <property type="entry name" value="S-LAYER PROTEIN"/>
    <property type="match status" value="1"/>
</dbReference>
<dbReference type="EMBL" id="JADMKU010000002">
    <property type="protein sequence ID" value="MBR9650097.1"/>
    <property type="molecule type" value="Genomic_DNA"/>
</dbReference>
<dbReference type="PANTHER" id="PTHR38340">
    <property type="entry name" value="S-LAYER PROTEIN"/>
    <property type="match status" value="1"/>
</dbReference>
<evidence type="ECO:0000313" key="4">
    <source>
        <dbReference type="Proteomes" id="UP001195941"/>
    </source>
</evidence>
<dbReference type="Pfam" id="PF00353">
    <property type="entry name" value="HemolysinCabind"/>
    <property type="match status" value="8"/>
</dbReference>
<dbReference type="InterPro" id="IPR024079">
    <property type="entry name" value="MetalloPept_cat_dom_sf"/>
</dbReference>
<dbReference type="InterPro" id="IPR001343">
    <property type="entry name" value="Hemolysn_Ca-bd"/>
</dbReference>
<accession>A0ABS5HM93</accession>
<dbReference type="InterPro" id="IPR050557">
    <property type="entry name" value="RTX_toxin/Mannuronan_C5-epim"/>
</dbReference>